<evidence type="ECO:0000256" key="1">
    <source>
        <dbReference type="SAM" id="SignalP"/>
    </source>
</evidence>
<dbReference type="EMBL" id="FWWW01000070">
    <property type="protein sequence ID" value="SMB95910.1"/>
    <property type="molecule type" value="Genomic_DNA"/>
</dbReference>
<dbReference type="InterPro" id="IPR025737">
    <property type="entry name" value="FApF"/>
</dbReference>
<keyword evidence="1" id="KW-0732">Signal</keyword>
<dbReference type="OrthoDB" id="1014491at2"/>
<name>A0A1W1VRR8_9BACT</name>
<sequence>MTKLYWLLVALLPLTTAYAQRPAKGTEMDGYSLFRPVPRDSLRDLHPDRPGVTESPFTIDPGHFQVEGDFLRLLTSRSAGNRSRTWQVTPLVLKLGLSDKTDFQVALEPYTIEKEWPQNEPQQRRSGFGDVAFRLKRNLFGDDDETRAAMSVTGFVRLPTGGGEGVGGTEMGLVLPLNYHLTTSWDLTAQLEGDRAYDREAGRHYFQFVPGITAEHTFTEALGVYGEVVGRWNTRKNEWQTTFNFGPEIKVGENIQFDMGAVLPVTPDTEREFFVGITVRI</sequence>
<keyword evidence="3" id="KW-1185">Reference proteome</keyword>
<evidence type="ECO:0008006" key="4">
    <source>
        <dbReference type="Google" id="ProtNLM"/>
    </source>
</evidence>
<dbReference type="STRING" id="645990.SAMN00120144_0498"/>
<feature type="signal peptide" evidence="1">
    <location>
        <begin position="1"/>
        <end position="19"/>
    </location>
</feature>
<evidence type="ECO:0000313" key="3">
    <source>
        <dbReference type="Proteomes" id="UP000192266"/>
    </source>
</evidence>
<accession>A0A1W1VRR8</accession>
<feature type="chain" id="PRO_5013366067" description="Transporter" evidence="1">
    <location>
        <begin position="20"/>
        <end position="281"/>
    </location>
</feature>
<protein>
    <recommendedName>
        <fullName evidence="4">Transporter</fullName>
    </recommendedName>
</protein>
<dbReference type="RefSeq" id="WP_084445756.1">
    <property type="nucleotide sequence ID" value="NZ_FWWW01000070.1"/>
</dbReference>
<gene>
    <name evidence="2" type="ORF">SAMN00120144_0498</name>
</gene>
<dbReference type="AlphaFoldDB" id="A0A1W1VRR8"/>
<reference evidence="2 3" key="1">
    <citation type="submission" date="2017-04" db="EMBL/GenBank/DDBJ databases">
        <authorList>
            <person name="Afonso C.L."/>
            <person name="Miller P.J."/>
            <person name="Scott M.A."/>
            <person name="Spackman E."/>
            <person name="Goraichik I."/>
            <person name="Dimitrov K.M."/>
            <person name="Suarez D.L."/>
            <person name="Swayne D.E."/>
        </authorList>
    </citation>
    <scope>NUCLEOTIDE SEQUENCE [LARGE SCALE GENOMIC DNA]</scope>
    <source>
        <strain evidence="2 3">DSM 11622</strain>
    </source>
</reference>
<evidence type="ECO:0000313" key="2">
    <source>
        <dbReference type="EMBL" id="SMB95910.1"/>
    </source>
</evidence>
<dbReference type="Proteomes" id="UP000192266">
    <property type="component" value="Unassembled WGS sequence"/>
</dbReference>
<organism evidence="2 3">
    <name type="scientific">Hymenobacter roseosalivarius DSM 11622</name>
    <dbReference type="NCBI Taxonomy" id="645990"/>
    <lineage>
        <taxon>Bacteria</taxon>
        <taxon>Pseudomonadati</taxon>
        <taxon>Bacteroidota</taxon>
        <taxon>Cytophagia</taxon>
        <taxon>Cytophagales</taxon>
        <taxon>Hymenobacteraceae</taxon>
        <taxon>Hymenobacter</taxon>
    </lineage>
</organism>
<proteinExistence type="predicted"/>
<dbReference type="Pfam" id="PF13557">
    <property type="entry name" value="Phenol_MetA_deg"/>
    <property type="match status" value="1"/>
</dbReference>